<keyword evidence="13" id="KW-1185">Reference proteome</keyword>
<dbReference type="InterPro" id="IPR050108">
    <property type="entry name" value="CDK"/>
</dbReference>
<evidence type="ECO:0000313" key="12">
    <source>
        <dbReference type="EMBL" id="WFD20415.1"/>
    </source>
</evidence>
<keyword evidence="3" id="KW-0723">Serine/threonine-protein kinase</keyword>
<proteinExistence type="inferred from homology"/>
<dbReference type="EMBL" id="CP119912">
    <property type="protein sequence ID" value="WFD20415.1"/>
    <property type="molecule type" value="Genomic_DNA"/>
</dbReference>
<name>A0AAF0E7S1_9BASI</name>
<dbReference type="SMART" id="SM00220">
    <property type="entry name" value="S_TKc"/>
    <property type="match status" value="1"/>
</dbReference>
<dbReference type="FunFam" id="3.30.200.20:FF:000054">
    <property type="entry name" value="Cyclin-dependent kinase 11B"/>
    <property type="match status" value="1"/>
</dbReference>
<dbReference type="FunFam" id="1.10.510.10:FF:000533">
    <property type="entry name" value="cyclin-dependent kinase 10"/>
    <property type="match status" value="1"/>
</dbReference>
<evidence type="ECO:0000256" key="3">
    <source>
        <dbReference type="ARBA" id="ARBA00022527"/>
    </source>
</evidence>
<sequence length="419" mass="47422">MGDEAASRRSRWDQTHEAASDHTQSDQELNVKEAQAKESVRASLAAKRKRGESPSSQDPVPCRPSVAAPVPLRSEHPVIQGCASVSDYEILNRIEEGSYGIVSRARHKTTGEVVALKQLKLDKEKYGFPITSLREIHTLMEARHPHIVELQKLVVGSTLSQIYLVMEFVEHDLKTLLNKMRTPFLPSEIKVLLKQILSAVALMHSRWIVHRDLKTSNLLMSNRGSIKIADFGLARMFGDPLVNMTNLVVTLWYRTPELLMGAKRYGTEVDMWSVGCIFAELLQKEPLFPGKNEADQVSRIFYLLGQPSEATWPGYSKLPSVPTRIRAPSRSQLDHRFRYCTEATRDLLQRMLTYDPSRRITAEEALQHPYFQESPPPAHPESFGSFPSAASGDRPRHGSPAAPDRRVYTEQRYPLQFDL</sequence>
<feature type="region of interest" description="Disordered" evidence="10">
    <location>
        <begin position="1"/>
        <end position="68"/>
    </location>
</feature>
<evidence type="ECO:0000256" key="7">
    <source>
        <dbReference type="ARBA" id="ARBA00022840"/>
    </source>
</evidence>
<dbReference type="PROSITE" id="PS50011">
    <property type="entry name" value="PROTEIN_KINASE_DOM"/>
    <property type="match status" value="1"/>
</dbReference>
<evidence type="ECO:0000256" key="6">
    <source>
        <dbReference type="ARBA" id="ARBA00022777"/>
    </source>
</evidence>
<evidence type="ECO:0000259" key="11">
    <source>
        <dbReference type="PROSITE" id="PS50011"/>
    </source>
</evidence>
<dbReference type="InterPro" id="IPR011009">
    <property type="entry name" value="Kinase-like_dom_sf"/>
</dbReference>
<dbReference type="InterPro" id="IPR045267">
    <property type="entry name" value="CDK11/PITSLRE_STKc"/>
</dbReference>
<dbReference type="Proteomes" id="UP001220961">
    <property type="component" value="Chromosome 5"/>
</dbReference>
<dbReference type="GO" id="GO:0040019">
    <property type="term" value="P:positive regulation of embryonic development"/>
    <property type="evidence" value="ECO:0007669"/>
    <property type="project" value="UniProtKB-ARBA"/>
</dbReference>
<dbReference type="GO" id="GO:0004693">
    <property type="term" value="F:cyclin-dependent protein serine/threonine kinase activity"/>
    <property type="evidence" value="ECO:0007669"/>
    <property type="project" value="UniProtKB-EC"/>
</dbReference>
<dbReference type="SUPFAM" id="SSF56112">
    <property type="entry name" value="Protein kinase-like (PK-like)"/>
    <property type="match status" value="1"/>
</dbReference>
<comment type="catalytic activity">
    <reaction evidence="8">
        <text>L-threonyl-[protein] + ATP = O-phospho-L-threonyl-[protein] + ADP + H(+)</text>
        <dbReference type="Rhea" id="RHEA:46608"/>
        <dbReference type="Rhea" id="RHEA-COMP:11060"/>
        <dbReference type="Rhea" id="RHEA-COMP:11605"/>
        <dbReference type="ChEBI" id="CHEBI:15378"/>
        <dbReference type="ChEBI" id="CHEBI:30013"/>
        <dbReference type="ChEBI" id="CHEBI:30616"/>
        <dbReference type="ChEBI" id="CHEBI:61977"/>
        <dbReference type="ChEBI" id="CHEBI:456216"/>
        <dbReference type="EC" id="2.7.11.22"/>
    </reaction>
</comment>
<feature type="domain" description="Protein kinase" evidence="11">
    <location>
        <begin position="88"/>
        <end position="371"/>
    </location>
</feature>
<dbReference type="InterPro" id="IPR008271">
    <property type="entry name" value="Ser/Thr_kinase_AS"/>
</dbReference>
<evidence type="ECO:0000256" key="10">
    <source>
        <dbReference type="SAM" id="MobiDB-lite"/>
    </source>
</evidence>
<dbReference type="PANTHER" id="PTHR24056:SF107">
    <property type="entry name" value="CYCLIN-DEPENDENT KINASE 11A-RELATED"/>
    <property type="match status" value="1"/>
</dbReference>
<dbReference type="PANTHER" id="PTHR24056">
    <property type="entry name" value="CELL DIVISION PROTEIN KINASE"/>
    <property type="match status" value="1"/>
</dbReference>
<feature type="region of interest" description="Disordered" evidence="10">
    <location>
        <begin position="370"/>
        <end position="419"/>
    </location>
</feature>
<evidence type="ECO:0000256" key="9">
    <source>
        <dbReference type="ARBA" id="ARBA00048367"/>
    </source>
</evidence>
<comment type="catalytic activity">
    <reaction evidence="9">
        <text>L-seryl-[protein] + ATP = O-phospho-L-seryl-[protein] + ADP + H(+)</text>
        <dbReference type="Rhea" id="RHEA:17989"/>
        <dbReference type="Rhea" id="RHEA-COMP:9863"/>
        <dbReference type="Rhea" id="RHEA-COMP:11604"/>
        <dbReference type="ChEBI" id="CHEBI:15378"/>
        <dbReference type="ChEBI" id="CHEBI:29999"/>
        <dbReference type="ChEBI" id="CHEBI:30616"/>
        <dbReference type="ChEBI" id="CHEBI:83421"/>
        <dbReference type="ChEBI" id="CHEBI:456216"/>
        <dbReference type="EC" id="2.7.11.22"/>
    </reaction>
</comment>
<evidence type="ECO:0000256" key="1">
    <source>
        <dbReference type="ARBA" id="ARBA00006485"/>
    </source>
</evidence>
<keyword evidence="5" id="KW-0547">Nucleotide-binding</keyword>
<protein>
    <recommendedName>
        <fullName evidence="2">cyclin-dependent kinase</fullName>
        <ecNumber evidence="2">2.7.11.22</ecNumber>
    </recommendedName>
</protein>
<accession>A0AAF0E7S1</accession>
<dbReference type="Gene3D" id="3.30.200.20">
    <property type="entry name" value="Phosphorylase Kinase, domain 1"/>
    <property type="match status" value="1"/>
</dbReference>
<keyword evidence="7" id="KW-0067">ATP-binding</keyword>
<dbReference type="GO" id="GO:0005524">
    <property type="term" value="F:ATP binding"/>
    <property type="evidence" value="ECO:0007669"/>
    <property type="project" value="UniProtKB-KW"/>
</dbReference>
<dbReference type="AlphaFoldDB" id="A0AAF0E7S1"/>
<evidence type="ECO:0000256" key="4">
    <source>
        <dbReference type="ARBA" id="ARBA00022679"/>
    </source>
</evidence>
<keyword evidence="4 12" id="KW-0808">Transferase</keyword>
<evidence type="ECO:0000256" key="2">
    <source>
        <dbReference type="ARBA" id="ARBA00012425"/>
    </source>
</evidence>
<keyword evidence="6 12" id="KW-0418">Kinase</keyword>
<dbReference type="CDD" id="cd07843">
    <property type="entry name" value="STKc_CDC2L1"/>
    <property type="match status" value="1"/>
</dbReference>
<dbReference type="GO" id="GO:0005634">
    <property type="term" value="C:nucleus"/>
    <property type="evidence" value="ECO:0007669"/>
    <property type="project" value="TreeGrafter"/>
</dbReference>
<dbReference type="GO" id="GO:0007346">
    <property type="term" value="P:regulation of mitotic cell cycle"/>
    <property type="evidence" value="ECO:0007669"/>
    <property type="project" value="TreeGrafter"/>
</dbReference>
<dbReference type="Pfam" id="PF00069">
    <property type="entry name" value="Pkinase"/>
    <property type="match status" value="1"/>
</dbReference>
<gene>
    <name evidence="12" type="ORF">MCAP1_002659</name>
</gene>
<evidence type="ECO:0000256" key="8">
    <source>
        <dbReference type="ARBA" id="ARBA00047811"/>
    </source>
</evidence>
<reference evidence="12" key="1">
    <citation type="submission" date="2023-03" db="EMBL/GenBank/DDBJ databases">
        <title>Mating type loci evolution in Malassezia.</title>
        <authorList>
            <person name="Coelho M.A."/>
        </authorList>
    </citation>
    <scope>NUCLEOTIDE SEQUENCE</scope>
    <source>
        <strain evidence="12">CBS 10434</strain>
    </source>
</reference>
<feature type="compositionally biased region" description="Basic and acidic residues" evidence="10">
    <location>
        <begin position="1"/>
        <end position="40"/>
    </location>
</feature>
<organism evidence="12 13">
    <name type="scientific">Malassezia caprae</name>
    <dbReference type="NCBI Taxonomy" id="1381934"/>
    <lineage>
        <taxon>Eukaryota</taxon>
        <taxon>Fungi</taxon>
        <taxon>Dikarya</taxon>
        <taxon>Basidiomycota</taxon>
        <taxon>Ustilaginomycotina</taxon>
        <taxon>Malasseziomycetes</taxon>
        <taxon>Malasseziales</taxon>
        <taxon>Malasseziaceae</taxon>
        <taxon>Malassezia</taxon>
    </lineage>
</organism>
<evidence type="ECO:0000256" key="5">
    <source>
        <dbReference type="ARBA" id="ARBA00022741"/>
    </source>
</evidence>
<evidence type="ECO:0000313" key="13">
    <source>
        <dbReference type="Proteomes" id="UP001220961"/>
    </source>
</evidence>
<comment type="similarity">
    <text evidence="1">Belongs to the protein kinase superfamily. CMGC Ser/Thr protein kinase family. CDC2/CDKX subfamily.</text>
</comment>
<dbReference type="PROSITE" id="PS00108">
    <property type="entry name" value="PROTEIN_KINASE_ST"/>
    <property type="match status" value="1"/>
</dbReference>
<dbReference type="Gene3D" id="1.10.510.10">
    <property type="entry name" value="Transferase(Phosphotransferase) domain 1"/>
    <property type="match status" value="1"/>
</dbReference>
<dbReference type="InterPro" id="IPR000719">
    <property type="entry name" value="Prot_kinase_dom"/>
</dbReference>
<dbReference type="EC" id="2.7.11.22" evidence="2"/>